<feature type="region of interest" description="Disordered" evidence="1">
    <location>
        <begin position="417"/>
        <end position="458"/>
    </location>
</feature>
<feature type="compositionally biased region" description="Gly residues" evidence="1">
    <location>
        <begin position="1"/>
        <end position="10"/>
    </location>
</feature>
<feature type="region of interest" description="Disordered" evidence="1">
    <location>
        <begin position="178"/>
        <end position="210"/>
    </location>
</feature>
<feature type="compositionally biased region" description="Basic and acidic residues" evidence="1">
    <location>
        <begin position="430"/>
        <end position="441"/>
    </location>
</feature>
<sequence>MQIQGPGEGPGKVSAQVRQVQHPRLSAETRGRVGEVGGRGGFEVEGPDPVAGRRQEASGVELGSDRPVTLAQPASEEGAGRFVLRSQLVRHVPIVGPENAPRARPLQRHQRLRVFRHGPVAGVPGAWREIRSGDRGGDAVQPGLHPGVIPEDEVGGGERIHPPEALFRHPHRVDVQSPLARRQAGARGGGEPGAQAREAGEGPAARCDDGCVIESGPPGVHLQHLGGGGRIGLGVRHDCGKVGEDGRPRAQRLRDLGQPGQNSVDVLHVHVAEDDAQAGPGQAQGAKPLHQCGQLAVLPPDVAQGLQAARRVPGSVFEVGVEGGGADKLIFDQEDEGPFRPRGDLQNDRCAHLVDFLCAMRGLAEPDDLRGRVEDPGGEGCGGVRSQAPRRRIQEQGAHRRLEVALGGAEGAVAGNRTAAVGAGPPGPVRPERRQRSGEGRRAKRSQTRPSREGQGRLAFAARPTAEEILRAGLTHGRSSCDRDNRRPSFGKAARRTATHVVEARPPWGWSSWWWRQSSRLCGG</sequence>
<organism evidence="2">
    <name type="scientific">uncultured bacterium CBNPD1 BAC clone 1664</name>
    <dbReference type="NCBI Taxonomy" id="417310"/>
    <lineage>
        <taxon>Bacteria</taxon>
        <taxon>environmental samples</taxon>
    </lineage>
</organism>
<reference evidence="2" key="1">
    <citation type="journal article" date="2008" name="FEMS Microbiol. Ecol.">
        <title>Metagenomic analysis of a freshwater toxic cyanobacteria bloom.</title>
        <authorList>
            <person name="Pope P.B."/>
            <person name="Patel B.K."/>
        </authorList>
    </citation>
    <scope>NUCLEOTIDE SEQUENCE</scope>
</reference>
<accession>B1N6M6</accession>
<dbReference type="EMBL" id="EF157671">
    <property type="protein sequence ID" value="ABM53572.1"/>
    <property type="molecule type" value="Genomic_DNA"/>
</dbReference>
<feature type="region of interest" description="Disordered" evidence="1">
    <location>
        <begin position="368"/>
        <end position="398"/>
    </location>
</feature>
<proteinExistence type="predicted"/>
<feature type="compositionally biased region" description="Low complexity" evidence="1">
    <location>
        <begin position="193"/>
        <end position="205"/>
    </location>
</feature>
<protein>
    <submittedName>
        <fullName evidence="2">Uncharacterized protein</fullName>
    </submittedName>
</protein>
<evidence type="ECO:0000256" key="1">
    <source>
        <dbReference type="SAM" id="MobiDB-lite"/>
    </source>
</evidence>
<name>B1N6M6_9BACT</name>
<feature type="compositionally biased region" description="Gly residues" evidence="1">
    <location>
        <begin position="34"/>
        <end position="43"/>
    </location>
</feature>
<feature type="region of interest" description="Disordered" evidence="1">
    <location>
        <begin position="1"/>
        <end position="63"/>
    </location>
</feature>
<dbReference type="AlphaFoldDB" id="B1N6M6"/>
<evidence type="ECO:0000313" key="2">
    <source>
        <dbReference type="EMBL" id="ABM53572.1"/>
    </source>
</evidence>